<organism evidence="2">
    <name type="scientific">Trepomonas sp. PC1</name>
    <dbReference type="NCBI Taxonomy" id="1076344"/>
    <lineage>
        <taxon>Eukaryota</taxon>
        <taxon>Metamonada</taxon>
        <taxon>Diplomonadida</taxon>
        <taxon>Hexamitidae</taxon>
        <taxon>Hexamitinae</taxon>
        <taxon>Trepomonas</taxon>
    </lineage>
</organism>
<gene>
    <name evidence="2" type="ORF">TPC1_30108</name>
</gene>
<dbReference type="AlphaFoldDB" id="A0A146K0V9"/>
<accession>A0A146K0V9</accession>
<protein>
    <submittedName>
        <fullName evidence="2">Uncharacterized protein</fullName>
    </submittedName>
</protein>
<feature type="coiled-coil region" evidence="1">
    <location>
        <begin position="437"/>
        <end position="464"/>
    </location>
</feature>
<evidence type="ECO:0000256" key="1">
    <source>
        <dbReference type="SAM" id="Coils"/>
    </source>
</evidence>
<reference evidence="2" key="1">
    <citation type="submission" date="2015-07" db="EMBL/GenBank/DDBJ databases">
        <title>Adaptation to a free-living lifestyle via gene acquisitions in the diplomonad Trepomonas sp. PC1.</title>
        <authorList>
            <person name="Xu F."/>
            <person name="Jerlstrom-Hultqvist J."/>
            <person name="Kolisko M."/>
            <person name="Simpson A.G.B."/>
            <person name="Roger A.J."/>
            <person name="Svard S.G."/>
            <person name="Andersson J.O."/>
        </authorList>
    </citation>
    <scope>NUCLEOTIDE SEQUENCE</scope>
    <source>
        <strain evidence="2">PC1</strain>
    </source>
</reference>
<proteinExistence type="predicted"/>
<name>A0A146K0V9_9EUKA</name>
<sequence length="471" mass="56044">MMRIGHEITMINELAKLNLDIDYIVQFRDNSKIIQSLMKEIITLQKQNEITAYDFCQLPNSDFSVYEPKHNTKFQIETQQCQTFSFQVTNQTITIQNYQAYSDVVISSQTELKYLLSYYSEACEYRCCDQKYDFGHQQLMQWEMQGKRQVFSTIHEYTFVESKRLFIKKQEGYSIVYFPQFSVAFGEDGDNLYMIFQQNNQFVSRKASKVRDKFANHAYNQQFQEKFNQVKHILGLESVDENNFASDLIDVIHQQVESWVLEVEELQLVRYNLVPKSVKKFLKKYFILFGFEARIKIFHDYLATKFLCSQNLVYQTQSDLEKVIKLSIEKLEMKTLSKYREQRMHQKVILERFLKEQLKQSGKTNHRSKLMFNLQLDLEQIEPKMQNSNQAQPLDNDIDFEYLRDKLAKIAGLQNAPGQYYTDDFKIQMLIHQDELIQQQIEQINLLKKVNQQKEDDIQNLISTLQLDGFQ</sequence>
<evidence type="ECO:0000313" key="2">
    <source>
        <dbReference type="EMBL" id="JAP90397.1"/>
    </source>
</evidence>
<dbReference type="EMBL" id="GDID01006209">
    <property type="protein sequence ID" value="JAP90397.1"/>
    <property type="molecule type" value="Transcribed_RNA"/>
</dbReference>
<keyword evidence="1" id="KW-0175">Coiled coil</keyword>